<comment type="caution">
    <text evidence="1">The sequence shown here is derived from an EMBL/GenBank/DDBJ whole genome shotgun (WGS) entry which is preliminary data.</text>
</comment>
<dbReference type="Proteomes" id="UP000809529">
    <property type="component" value="Unassembled WGS sequence"/>
</dbReference>
<name>A0ABS1ZHL5_9PSED</name>
<proteinExistence type="predicted"/>
<sequence>MEPVYDIPQVLFPSNTPGRLPSLSPPFLNPDDAARFAHQLIGDKRAEQYAGVILKNAQGRYLASRPVKVTGERFSPTQFIAVDEKGQLKHPHGFTCYGFYYSRAHQLGGGETAPAGVSRADVITLANFFLPGDIYSLLGVARFADVHYLSGFNGSLLKVQARPTEDAQELFAFLSLVEEGGERMNGLQGYFKQVADTLQVDVIESNEVWSGQTGRLSPGFFSLPLRALDTDDVIIQRPAFGPVLASEQLTLEYGQSLTAQTSSQHYCFILKNSTSNEFVVSQPVTEALDFALVRAFTHDSERRPQLPANFTIVALYGCDSEYRDPALLPPDQVSLFKNFLHPEALEKALSVAQALGPPDQVHALPLYIATRDGALLKYISRSSPVEKMQFAKLPQDKGDGMAIVHDVMSGAVQFVALVRALAYAGQLEVVRRSDVWGREGRVWDAWLPFEGFMRRTLSPVFVDMDDAARYAHELIARRVDFTYGGLILKRQDNLFVVTEPLALSTETFDEQTVFPPEMAAYIPFGCVIFATYHTRRVRPLQLWRPANEERVCRNMFAPHEVRAALLDRRGRVRYFSAQDGALLKYAPSGSDLEKKLLARVSPPEAHPEQARNNQTQNKLRANTLAPSQYVAQVARAGGLSVVVSSPLWGARGPVTPAWKPVQPPVEMSRLNLQPAYGPLFSQAEDAMRYVHARMGARVTTQFGVILKRATGEQYLVTEPLSARSALLGQIFPRPFGSTDYSFPAGFSLNAVYIATPKTPVNLATDDVFADFIDPSDLVDLAVLSSMARDHSPWRSDYPQMFISTRNEALLSYRTTNLNALWVLDSSFGPHTPMQVLLNNHTLRSSDYVRKIAAAGQLDVLLTSNVWAAPGRVTSTWQPYARVAPVGQEPAPNVPALGPMFSHVDDAALYSHRKMVLPHAQTIVGAVLYSSADTLYLPVEPQINGVPANAQDRIFLNALFERSSGTSRPLPRLPTGYGPIAVHNAHPPIKPSIARPQQRNWVDHMFWPMDICYVAKNLARLGFAVNIVFLSGNDGALLKYARRPGQAENDLCQSVVGYDYWENQYLDQDWVDKGIETKSAYIAKLLKAGELVVVSPGAHWARAAWVTAEGLATAPVMVKPELPWVRSPAHGKDEL</sequence>
<accession>A0ABS1ZHL5</accession>
<keyword evidence="2" id="KW-1185">Reference proteome</keyword>
<evidence type="ECO:0000313" key="2">
    <source>
        <dbReference type="Proteomes" id="UP000809529"/>
    </source>
</evidence>
<evidence type="ECO:0000313" key="1">
    <source>
        <dbReference type="EMBL" id="MBM1195962.1"/>
    </source>
</evidence>
<reference evidence="1 2" key="1">
    <citation type="submission" date="2020-01" db="EMBL/GenBank/DDBJ databases">
        <title>Comparative genomics of meat spoilage bacteria.</title>
        <authorList>
            <person name="Hilgarth M."/>
            <person name="Vogel R.F."/>
        </authorList>
    </citation>
    <scope>NUCLEOTIDE SEQUENCE [LARGE SCALE GENOMIC DNA]</scope>
    <source>
        <strain evidence="1 2">TMW2.2077</strain>
    </source>
</reference>
<protein>
    <recommendedName>
        <fullName evidence="3">DUF4329 domain-containing protein</fullName>
    </recommendedName>
</protein>
<evidence type="ECO:0008006" key="3">
    <source>
        <dbReference type="Google" id="ProtNLM"/>
    </source>
</evidence>
<dbReference type="EMBL" id="JAAEBW010000006">
    <property type="protein sequence ID" value="MBM1195962.1"/>
    <property type="molecule type" value="Genomic_DNA"/>
</dbReference>
<gene>
    <name evidence="1" type="ORF">GYN02_12370</name>
</gene>
<dbReference type="RefSeq" id="WP_203303024.1">
    <property type="nucleotide sequence ID" value="NZ_JAAEBW010000006.1"/>
</dbReference>
<organism evidence="1 2">
    <name type="scientific">Pseudomonas weihenstephanensis</name>
    <dbReference type="NCBI Taxonomy" id="1608994"/>
    <lineage>
        <taxon>Bacteria</taxon>
        <taxon>Pseudomonadati</taxon>
        <taxon>Pseudomonadota</taxon>
        <taxon>Gammaproteobacteria</taxon>
        <taxon>Pseudomonadales</taxon>
        <taxon>Pseudomonadaceae</taxon>
        <taxon>Pseudomonas</taxon>
    </lineage>
</organism>